<keyword evidence="3" id="KW-0804">Transcription</keyword>
<proteinExistence type="predicted"/>
<dbReference type="PANTHER" id="PTHR33204:SF37">
    <property type="entry name" value="HTH-TYPE TRANSCRIPTIONAL REGULATOR YODB"/>
    <property type="match status" value="1"/>
</dbReference>
<keyword evidence="1" id="KW-0805">Transcription regulation</keyword>
<dbReference type="InterPro" id="IPR036388">
    <property type="entry name" value="WH-like_DNA-bd_sf"/>
</dbReference>
<dbReference type="InterPro" id="IPR011991">
    <property type="entry name" value="ArsR-like_HTH"/>
</dbReference>
<dbReference type="Proteomes" id="UP000033451">
    <property type="component" value="Unassembled WGS sequence"/>
</dbReference>
<dbReference type="RefSeq" id="WP_045247891.1">
    <property type="nucleotide sequence ID" value="NZ_DAIQHQ010000003.1"/>
</dbReference>
<evidence type="ECO:0000259" key="4">
    <source>
        <dbReference type="PROSITE" id="PS51118"/>
    </source>
</evidence>
<dbReference type="SUPFAM" id="SSF46785">
    <property type="entry name" value="Winged helix' DNA-binding domain"/>
    <property type="match status" value="1"/>
</dbReference>
<dbReference type="AlphaFoldDB" id="A0A0F0LUE7"/>
<evidence type="ECO:0000313" key="5">
    <source>
        <dbReference type="EMBL" id="KJL35925.1"/>
    </source>
</evidence>
<name>A0A0F0LUE7_9MICO</name>
<keyword evidence="6" id="KW-1185">Reference proteome</keyword>
<sequence length="111" mass="11592">MAEDHDTHACDAAVSLAFSILGKRWNGMILSVLGAGPTSFVAIRRAIGVSDAMLSDRLGELAEAGLVSRSVEPGPPVTVSYALTEAGTRISPILDDLGRWASSYLVAPARP</sequence>
<organism evidence="5 6">
    <name type="scientific">Microbacterium ginsengisoli</name>
    <dbReference type="NCBI Taxonomy" id="400772"/>
    <lineage>
        <taxon>Bacteria</taxon>
        <taxon>Bacillati</taxon>
        <taxon>Actinomycetota</taxon>
        <taxon>Actinomycetes</taxon>
        <taxon>Micrococcales</taxon>
        <taxon>Microbacteriaceae</taxon>
        <taxon>Microbacterium</taxon>
    </lineage>
</organism>
<dbReference type="GO" id="GO:0003677">
    <property type="term" value="F:DNA binding"/>
    <property type="evidence" value="ECO:0007669"/>
    <property type="project" value="UniProtKB-KW"/>
</dbReference>
<protein>
    <submittedName>
        <fullName evidence="5">HTH-type transcriptional regulator YodB</fullName>
    </submittedName>
</protein>
<dbReference type="PATRIC" id="fig|400772.4.peg.1987"/>
<accession>A0A0F0LUE7</accession>
<dbReference type="InterPro" id="IPR036390">
    <property type="entry name" value="WH_DNA-bd_sf"/>
</dbReference>
<dbReference type="STRING" id="400772.RR49_01969"/>
<evidence type="ECO:0000256" key="1">
    <source>
        <dbReference type="ARBA" id="ARBA00023015"/>
    </source>
</evidence>
<dbReference type="InterPro" id="IPR002577">
    <property type="entry name" value="HTH_HxlR"/>
</dbReference>
<reference evidence="5 6" key="1">
    <citation type="submission" date="2015-02" db="EMBL/GenBank/DDBJ databases">
        <title>Draft genome sequences of ten Microbacterium spp. with emphasis on heavy metal contaminated environments.</title>
        <authorList>
            <person name="Corretto E."/>
        </authorList>
    </citation>
    <scope>NUCLEOTIDE SEQUENCE [LARGE SCALE GENOMIC DNA]</scope>
    <source>
        <strain evidence="5 6">DSM 18659</strain>
    </source>
</reference>
<evidence type="ECO:0000256" key="3">
    <source>
        <dbReference type="ARBA" id="ARBA00023163"/>
    </source>
</evidence>
<gene>
    <name evidence="5" type="primary">yodB</name>
    <name evidence="5" type="ORF">RR49_01969</name>
</gene>
<feature type="domain" description="HTH hxlR-type" evidence="4">
    <location>
        <begin position="10"/>
        <end position="109"/>
    </location>
</feature>
<evidence type="ECO:0000256" key="2">
    <source>
        <dbReference type="ARBA" id="ARBA00023125"/>
    </source>
</evidence>
<dbReference type="Gene3D" id="1.10.10.10">
    <property type="entry name" value="Winged helix-like DNA-binding domain superfamily/Winged helix DNA-binding domain"/>
    <property type="match status" value="1"/>
</dbReference>
<dbReference type="EMBL" id="JYIY01000076">
    <property type="protein sequence ID" value="KJL35925.1"/>
    <property type="molecule type" value="Genomic_DNA"/>
</dbReference>
<dbReference type="PANTHER" id="PTHR33204">
    <property type="entry name" value="TRANSCRIPTIONAL REGULATOR, MARR FAMILY"/>
    <property type="match status" value="1"/>
</dbReference>
<keyword evidence="2" id="KW-0238">DNA-binding</keyword>
<comment type="caution">
    <text evidence="5">The sequence shown here is derived from an EMBL/GenBank/DDBJ whole genome shotgun (WGS) entry which is preliminary data.</text>
</comment>
<dbReference type="PROSITE" id="PS51118">
    <property type="entry name" value="HTH_HXLR"/>
    <property type="match status" value="1"/>
</dbReference>
<dbReference type="CDD" id="cd00090">
    <property type="entry name" value="HTH_ARSR"/>
    <property type="match status" value="1"/>
</dbReference>
<evidence type="ECO:0000313" key="6">
    <source>
        <dbReference type="Proteomes" id="UP000033451"/>
    </source>
</evidence>
<dbReference type="OrthoDB" id="9800966at2"/>
<dbReference type="Pfam" id="PF01638">
    <property type="entry name" value="HxlR"/>
    <property type="match status" value="1"/>
</dbReference>